<evidence type="ECO:0000256" key="7">
    <source>
        <dbReference type="SAM" id="Phobius"/>
    </source>
</evidence>
<keyword evidence="7" id="KW-0812">Transmembrane</keyword>
<dbReference type="CDD" id="cd14014">
    <property type="entry name" value="STKc_PknB_like"/>
    <property type="match status" value="1"/>
</dbReference>
<keyword evidence="4 5" id="KW-0067">ATP-binding</keyword>
<feature type="transmembrane region" description="Helical" evidence="7">
    <location>
        <begin position="349"/>
        <end position="369"/>
    </location>
</feature>
<feature type="compositionally biased region" description="Polar residues" evidence="6">
    <location>
        <begin position="423"/>
        <end position="434"/>
    </location>
</feature>
<evidence type="ECO:0000313" key="10">
    <source>
        <dbReference type="Proteomes" id="UP001165136"/>
    </source>
</evidence>
<dbReference type="PANTHER" id="PTHR43289">
    <property type="entry name" value="MITOGEN-ACTIVATED PROTEIN KINASE KINASE KINASE 20-RELATED"/>
    <property type="match status" value="1"/>
</dbReference>
<dbReference type="Gene3D" id="1.10.510.10">
    <property type="entry name" value="Transferase(Phosphotransferase) domain 1"/>
    <property type="match status" value="1"/>
</dbReference>
<evidence type="ECO:0000256" key="2">
    <source>
        <dbReference type="ARBA" id="ARBA00022741"/>
    </source>
</evidence>
<dbReference type="PANTHER" id="PTHR43289:SF34">
    <property type="entry name" value="SERINE_THREONINE-PROTEIN KINASE YBDM-RELATED"/>
    <property type="match status" value="1"/>
</dbReference>
<evidence type="ECO:0000259" key="8">
    <source>
        <dbReference type="PROSITE" id="PS50011"/>
    </source>
</evidence>
<name>A0A9W6RAJ4_9PSEU</name>
<dbReference type="PROSITE" id="PS50011">
    <property type="entry name" value="PROTEIN_KINASE_DOM"/>
    <property type="match status" value="1"/>
</dbReference>
<dbReference type="PROSITE" id="PS00107">
    <property type="entry name" value="PROTEIN_KINASE_ATP"/>
    <property type="match status" value="1"/>
</dbReference>
<sequence length="613" mass="64582">MRPLGESDPTEVGQYRVLAELGRGGMGRVLLGNGPDGRLVAVKLVREIFAEDDGFRERFRREVTHSRRVSGAYTAPVIDADPDAPTPWLASAFVIGPSLQQAVETGGVLPEEPALRLAAGLAAALAEVHRAGLVHRDLKPANVLLAEDGPRVIDFGIARATDTDTGESQLTHTGWLVGSPPYMSPEHVDGRELTPASDVFSLGSVLVMGCTGTSPFAGSSPPQTLYRVVHADPDLSALPARVRRIAAACLAKDPSERPDLDRLREMIGDIAASARPWPARVHKLIADQRAEIARVLDPTGAQTVDSSAGAPTMAATRPQPVPPSSSDDQPPAEPATKAAVPALRRYRTFAIIGTLSMLVAVVAVIWAVVQSSRSPSHTSAADDTTTPTTSSSQQTTPTTSSSQQTTPTTSSGQQTTRPIGPESWNNSSTDQTPFTQDALLPQRFTNDKGIEFARVAGGVQPCDEAASGDGPQAGSDVVTELTSRGCAQVMAGVYLEQPGPYATPDNPVLVAVSVFAFADKATADNVYTYLTGTTNARWNLSTWCTQTGPGRNPCLPGISHGLRYQHTRVSGRYVIAAVSNRTDLSNDSTIGPWLSSAAAKAANSSGPQNHDGN</sequence>
<dbReference type="GO" id="GO:0004674">
    <property type="term" value="F:protein serine/threonine kinase activity"/>
    <property type="evidence" value="ECO:0007669"/>
    <property type="project" value="TreeGrafter"/>
</dbReference>
<dbReference type="GO" id="GO:0005524">
    <property type="term" value="F:ATP binding"/>
    <property type="evidence" value="ECO:0007669"/>
    <property type="project" value="UniProtKB-UniRule"/>
</dbReference>
<keyword evidence="7" id="KW-1133">Transmembrane helix</keyword>
<dbReference type="InterPro" id="IPR008271">
    <property type="entry name" value="Ser/Thr_kinase_AS"/>
</dbReference>
<accession>A0A9W6RAJ4</accession>
<keyword evidence="1" id="KW-0808">Transferase</keyword>
<feature type="binding site" evidence="5">
    <location>
        <position position="43"/>
    </location>
    <ligand>
        <name>ATP</name>
        <dbReference type="ChEBI" id="CHEBI:30616"/>
    </ligand>
</feature>
<feature type="compositionally biased region" description="Low complexity" evidence="6">
    <location>
        <begin position="384"/>
        <end position="416"/>
    </location>
</feature>
<evidence type="ECO:0000256" key="6">
    <source>
        <dbReference type="SAM" id="MobiDB-lite"/>
    </source>
</evidence>
<evidence type="ECO:0000256" key="1">
    <source>
        <dbReference type="ARBA" id="ARBA00022679"/>
    </source>
</evidence>
<dbReference type="Gene3D" id="3.30.200.20">
    <property type="entry name" value="Phosphorylase Kinase, domain 1"/>
    <property type="match status" value="1"/>
</dbReference>
<feature type="region of interest" description="Disordered" evidence="6">
    <location>
        <begin position="300"/>
        <end position="337"/>
    </location>
</feature>
<dbReference type="AlphaFoldDB" id="A0A9W6RAJ4"/>
<feature type="compositionally biased region" description="Polar residues" evidence="6">
    <location>
        <begin position="372"/>
        <end position="383"/>
    </location>
</feature>
<evidence type="ECO:0000313" key="9">
    <source>
        <dbReference type="EMBL" id="GLY71205.1"/>
    </source>
</evidence>
<keyword evidence="7" id="KW-0472">Membrane</keyword>
<dbReference type="RefSeq" id="WP_285490823.1">
    <property type="nucleotide sequence ID" value="NZ_BSTI01000032.1"/>
</dbReference>
<protein>
    <recommendedName>
        <fullName evidence="8">Protein kinase domain-containing protein</fullName>
    </recommendedName>
</protein>
<proteinExistence type="predicted"/>
<dbReference type="SUPFAM" id="SSF56112">
    <property type="entry name" value="Protein kinase-like (PK-like)"/>
    <property type="match status" value="1"/>
</dbReference>
<evidence type="ECO:0000256" key="5">
    <source>
        <dbReference type="PROSITE-ProRule" id="PRU10141"/>
    </source>
</evidence>
<evidence type="ECO:0000256" key="4">
    <source>
        <dbReference type="ARBA" id="ARBA00022840"/>
    </source>
</evidence>
<keyword evidence="3" id="KW-0418">Kinase</keyword>
<dbReference type="Pfam" id="PF00069">
    <property type="entry name" value="Pkinase"/>
    <property type="match status" value="1"/>
</dbReference>
<dbReference type="Proteomes" id="UP001165136">
    <property type="component" value="Unassembled WGS sequence"/>
</dbReference>
<keyword evidence="2 5" id="KW-0547">Nucleotide-binding</keyword>
<evidence type="ECO:0000256" key="3">
    <source>
        <dbReference type="ARBA" id="ARBA00022777"/>
    </source>
</evidence>
<comment type="caution">
    <text evidence="9">The sequence shown here is derived from an EMBL/GenBank/DDBJ whole genome shotgun (WGS) entry which is preliminary data.</text>
</comment>
<dbReference type="SMART" id="SM00220">
    <property type="entry name" value="S_TKc"/>
    <property type="match status" value="1"/>
</dbReference>
<feature type="region of interest" description="Disordered" evidence="6">
    <location>
        <begin position="372"/>
        <end position="434"/>
    </location>
</feature>
<keyword evidence="10" id="KW-1185">Reference proteome</keyword>
<organism evidence="9 10">
    <name type="scientific">Amycolatopsis taiwanensis</name>
    <dbReference type="NCBI Taxonomy" id="342230"/>
    <lineage>
        <taxon>Bacteria</taxon>
        <taxon>Bacillati</taxon>
        <taxon>Actinomycetota</taxon>
        <taxon>Actinomycetes</taxon>
        <taxon>Pseudonocardiales</taxon>
        <taxon>Pseudonocardiaceae</taxon>
        <taxon>Amycolatopsis</taxon>
    </lineage>
</organism>
<dbReference type="InterPro" id="IPR017441">
    <property type="entry name" value="Protein_kinase_ATP_BS"/>
</dbReference>
<gene>
    <name evidence="9" type="ORF">Atai01_78240</name>
</gene>
<reference evidence="9" key="1">
    <citation type="submission" date="2023-03" db="EMBL/GenBank/DDBJ databases">
        <title>Amycolatopsis taiwanensis NBRC 103393.</title>
        <authorList>
            <person name="Ichikawa N."/>
            <person name="Sato H."/>
            <person name="Tonouchi N."/>
        </authorList>
    </citation>
    <scope>NUCLEOTIDE SEQUENCE</scope>
    <source>
        <strain evidence="9">NBRC 103393</strain>
    </source>
</reference>
<feature type="domain" description="Protein kinase" evidence="8">
    <location>
        <begin position="15"/>
        <end position="285"/>
    </location>
</feature>
<dbReference type="InterPro" id="IPR011009">
    <property type="entry name" value="Kinase-like_dom_sf"/>
</dbReference>
<dbReference type="EMBL" id="BSTI01000032">
    <property type="protein sequence ID" value="GLY71205.1"/>
    <property type="molecule type" value="Genomic_DNA"/>
</dbReference>
<dbReference type="PROSITE" id="PS00108">
    <property type="entry name" value="PROTEIN_KINASE_ST"/>
    <property type="match status" value="1"/>
</dbReference>
<dbReference type="InterPro" id="IPR000719">
    <property type="entry name" value="Prot_kinase_dom"/>
</dbReference>